<evidence type="ECO:0000256" key="1">
    <source>
        <dbReference type="SAM" id="MobiDB-lite"/>
    </source>
</evidence>
<dbReference type="EMBL" id="CH445328">
    <property type="protein sequence ID" value="EAT89456.1"/>
    <property type="molecule type" value="Genomic_DNA"/>
</dbReference>
<name>Q0UZT9_PHANO</name>
<feature type="compositionally biased region" description="Polar residues" evidence="1">
    <location>
        <begin position="97"/>
        <end position="111"/>
    </location>
</feature>
<feature type="transmembrane region" description="Helical" evidence="2">
    <location>
        <begin position="50"/>
        <end position="70"/>
    </location>
</feature>
<reference evidence="4" key="1">
    <citation type="journal article" date="2007" name="Plant Cell">
        <title>Dothideomycete-plant interactions illuminated by genome sequencing and EST analysis of the wheat pathogen Stagonospora nodorum.</title>
        <authorList>
            <person name="Hane J.K."/>
            <person name="Lowe R.G."/>
            <person name="Solomon P.S."/>
            <person name="Tan K.C."/>
            <person name="Schoch C.L."/>
            <person name="Spatafora J.W."/>
            <person name="Crous P.W."/>
            <person name="Kodira C."/>
            <person name="Birren B.W."/>
            <person name="Galagan J.E."/>
            <person name="Torriani S.F."/>
            <person name="McDonald B.A."/>
            <person name="Oliver R.P."/>
        </authorList>
    </citation>
    <scope>NUCLEOTIDE SEQUENCE [LARGE SCALE GENOMIC DNA]</scope>
    <source>
        <strain evidence="4">SN15 / ATCC MYA-4574 / FGSC 10173</strain>
    </source>
</reference>
<keyword evidence="2" id="KW-0472">Membrane</keyword>
<evidence type="ECO:0000313" key="3">
    <source>
        <dbReference type="EMBL" id="EAT89456.1"/>
    </source>
</evidence>
<dbReference type="RefSeq" id="XP_001793322.1">
    <property type="nucleotide sequence ID" value="XM_001793270.1"/>
</dbReference>
<dbReference type="GeneID" id="5970179"/>
<organism evidence="3 4">
    <name type="scientific">Phaeosphaeria nodorum (strain SN15 / ATCC MYA-4574 / FGSC 10173)</name>
    <name type="common">Glume blotch fungus</name>
    <name type="synonym">Parastagonospora nodorum</name>
    <dbReference type="NCBI Taxonomy" id="321614"/>
    <lineage>
        <taxon>Eukaryota</taxon>
        <taxon>Fungi</taxon>
        <taxon>Dikarya</taxon>
        <taxon>Ascomycota</taxon>
        <taxon>Pezizomycotina</taxon>
        <taxon>Dothideomycetes</taxon>
        <taxon>Pleosporomycetidae</taxon>
        <taxon>Pleosporales</taxon>
        <taxon>Pleosporineae</taxon>
        <taxon>Phaeosphaeriaceae</taxon>
        <taxon>Parastagonospora</taxon>
    </lineage>
</organism>
<protein>
    <submittedName>
        <fullName evidence="3">Uncharacterized protein</fullName>
    </submittedName>
</protein>
<dbReference type="KEGG" id="pno:SNOG_02725"/>
<dbReference type="STRING" id="321614.Q0UZT9"/>
<feature type="region of interest" description="Disordered" evidence="1">
    <location>
        <begin position="95"/>
        <end position="120"/>
    </location>
</feature>
<keyword evidence="2" id="KW-1133">Transmembrane helix</keyword>
<dbReference type="VEuPathDB" id="FungiDB:JI435_027250"/>
<proteinExistence type="predicted"/>
<evidence type="ECO:0000256" key="2">
    <source>
        <dbReference type="SAM" id="Phobius"/>
    </source>
</evidence>
<gene>
    <name evidence="3" type="ORF">SNOG_02725</name>
</gene>
<accession>Q0UZT9</accession>
<evidence type="ECO:0000313" key="4">
    <source>
        <dbReference type="Proteomes" id="UP000001055"/>
    </source>
</evidence>
<dbReference type="InParanoid" id="Q0UZT9"/>
<dbReference type="AlphaFoldDB" id="Q0UZT9"/>
<sequence>MATNICLAVVLCRIVIILQILAIPAAFKVFFLFRERHSEQRDPTSSSVDIVISSVLVATMTVMATAWPFMNPVMGHLQPGWSTGAVHLSAQGISGKATRTSDSGATQSTTKHVARLRDPEVSDTTLISTGEYEDRQQSGNKWIWLKH</sequence>
<keyword evidence="2" id="KW-0812">Transmembrane</keyword>
<dbReference type="Proteomes" id="UP000001055">
    <property type="component" value="Unassembled WGS sequence"/>
</dbReference>
<dbReference type="HOGENOM" id="CLU_1768773_0_0_1"/>
<feature type="transmembrane region" description="Helical" evidence="2">
    <location>
        <begin position="7"/>
        <end position="30"/>
    </location>
</feature>